<sequence length="162" mass="17946">MRAPWTKGRGFTLIELLVTLAILAVLAVLVLPTAQMGVQRVKEQELKLALREIRAGIDAYRKAFDSGHVQHDLGASPYPPSLAILVQGVPDQLDPEGRKLFFLRRIPPDPWCQGGDPARAESCWGKRSYASEADDPQEGNDVYDVYSRSEGTGLNGVPYKQW</sequence>
<dbReference type="NCBIfam" id="TIGR02532">
    <property type="entry name" value="IV_pilin_GFxxxE"/>
    <property type="match status" value="1"/>
</dbReference>
<dbReference type="EMBL" id="CP041730">
    <property type="protein sequence ID" value="QDQ25601.1"/>
    <property type="molecule type" value="Genomic_DNA"/>
</dbReference>
<dbReference type="Pfam" id="PF07963">
    <property type="entry name" value="N_methyl"/>
    <property type="match status" value="1"/>
</dbReference>
<dbReference type="AlphaFoldDB" id="A0A516SBS9"/>
<protein>
    <submittedName>
        <fullName evidence="1">Type II secretion system protein</fullName>
    </submittedName>
</protein>
<keyword evidence="2" id="KW-1185">Reference proteome</keyword>
<name>A0A516SBS9_9NEIS</name>
<dbReference type="Proteomes" id="UP000317550">
    <property type="component" value="Chromosome"/>
</dbReference>
<dbReference type="RefSeq" id="WP_143856526.1">
    <property type="nucleotide sequence ID" value="NZ_CP041730.1"/>
</dbReference>
<dbReference type="Gene3D" id="3.30.700.10">
    <property type="entry name" value="Glycoprotein, Type 4 Pilin"/>
    <property type="match status" value="1"/>
</dbReference>
<dbReference type="KEGG" id="cari:FNU76_04115"/>
<dbReference type="PROSITE" id="PS00409">
    <property type="entry name" value="PROKAR_NTER_METHYL"/>
    <property type="match status" value="1"/>
</dbReference>
<proteinExistence type="predicted"/>
<accession>A0A516SBS9</accession>
<organism evidence="1 2">
    <name type="scientific">Chitinimonas arctica</name>
    <dbReference type="NCBI Taxonomy" id="2594795"/>
    <lineage>
        <taxon>Bacteria</taxon>
        <taxon>Pseudomonadati</taxon>
        <taxon>Pseudomonadota</taxon>
        <taxon>Betaproteobacteria</taxon>
        <taxon>Neisseriales</taxon>
        <taxon>Chitinibacteraceae</taxon>
        <taxon>Chitinimonas</taxon>
    </lineage>
</organism>
<dbReference type="OrthoDB" id="9790526at2"/>
<evidence type="ECO:0000313" key="1">
    <source>
        <dbReference type="EMBL" id="QDQ25601.1"/>
    </source>
</evidence>
<gene>
    <name evidence="1" type="ORF">FNU76_04115</name>
</gene>
<dbReference type="InterPro" id="IPR045584">
    <property type="entry name" value="Pilin-like"/>
</dbReference>
<dbReference type="InterPro" id="IPR012902">
    <property type="entry name" value="N_methyl_site"/>
</dbReference>
<reference evidence="2" key="1">
    <citation type="submission" date="2019-07" db="EMBL/GenBank/DDBJ databases">
        <title>Chitinimonas sp. nov., isolated from Ny-Alesund, arctica soil.</title>
        <authorList>
            <person name="Xu Q."/>
            <person name="Peng F."/>
        </authorList>
    </citation>
    <scope>NUCLEOTIDE SEQUENCE [LARGE SCALE GENOMIC DNA]</scope>
    <source>
        <strain evidence="2">R3-44</strain>
    </source>
</reference>
<evidence type="ECO:0000313" key="2">
    <source>
        <dbReference type="Proteomes" id="UP000317550"/>
    </source>
</evidence>
<dbReference type="SUPFAM" id="SSF54523">
    <property type="entry name" value="Pili subunits"/>
    <property type="match status" value="1"/>
</dbReference>